<evidence type="ECO:0000256" key="1">
    <source>
        <dbReference type="SAM" id="MobiDB-lite"/>
    </source>
</evidence>
<proteinExistence type="predicted"/>
<accession>G4ZBD3</accession>
<dbReference type="InParanoid" id="G4ZBD3"/>
<evidence type="ECO:0000313" key="3">
    <source>
        <dbReference type="Proteomes" id="UP000002640"/>
    </source>
</evidence>
<feature type="compositionally biased region" description="Polar residues" evidence="1">
    <location>
        <begin position="99"/>
        <end position="109"/>
    </location>
</feature>
<evidence type="ECO:0000313" key="2">
    <source>
        <dbReference type="EMBL" id="EGZ22729.1"/>
    </source>
</evidence>
<dbReference type="SMR" id="G4ZBD3"/>
<keyword evidence="3" id="KW-1185">Reference proteome</keyword>
<dbReference type="Proteomes" id="UP000002640">
    <property type="component" value="Unassembled WGS sequence"/>
</dbReference>
<organism evidence="2 3">
    <name type="scientific">Phytophthora sojae (strain P6497)</name>
    <name type="common">Soybean stem and root rot agent</name>
    <name type="synonym">Phytophthora megasperma f. sp. glycines</name>
    <dbReference type="NCBI Taxonomy" id="1094619"/>
    <lineage>
        <taxon>Eukaryota</taxon>
        <taxon>Sar</taxon>
        <taxon>Stramenopiles</taxon>
        <taxon>Oomycota</taxon>
        <taxon>Peronosporomycetes</taxon>
        <taxon>Peronosporales</taxon>
        <taxon>Peronosporaceae</taxon>
        <taxon>Phytophthora</taxon>
    </lineage>
</organism>
<gene>
    <name evidence="2" type="ORF">PHYSODRAFT_299877</name>
</gene>
<name>G4ZBD3_PHYSP</name>
<reference evidence="2 3" key="1">
    <citation type="journal article" date="2006" name="Science">
        <title>Phytophthora genome sequences uncover evolutionary origins and mechanisms of pathogenesis.</title>
        <authorList>
            <person name="Tyler B.M."/>
            <person name="Tripathy S."/>
            <person name="Zhang X."/>
            <person name="Dehal P."/>
            <person name="Jiang R.H."/>
            <person name="Aerts A."/>
            <person name="Arredondo F.D."/>
            <person name="Baxter L."/>
            <person name="Bensasson D."/>
            <person name="Beynon J.L."/>
            <person name="Chapman J."/>
            <person name="Damasceno C.M."/>
            <person name="Dorrance A.E."/>
            <person name="Dou D."/>
            <person name="Dickerman A.W."/>
            <person name="Dubchak I.L."/>
            <person name="Garbelotto M."/>
            <person name="Gijzen M."/>
            <person name="Gordon S.G."/>
            <person name="Govers F."/>
            <person name="Grunwald N.J."/>
            <person name="Huang W."/>
            <person name="Ivors K.L."/>
            <person name="Jones R.W."/>
            <person name="Kamoun S."/>
            <person name="Krampis K."/>
            <person name="Lamour K.H."/>
            <person name="Lee M.K."/>
            <person name="McDonald W.H."/>
            <person name="Medina M."/>
            <person name="Meijer H.J."/>
            <person name="Nordberg E.K."/>
            <person name="Maclean D.J."/>
            <person name="Ospina-Giraldo M.D."/>
            <person name="Morris P.F."/>
            <person name="Phuntumart V."/>
            <person name="Putnam N.H."/>
            <person name="Rash S."/>
            <person name="Rose J.K."/>
            <person name="Sakihama Y."/>
            <person name="Salamov A.A."/>
            <person name="Savidor A."/>
            <person name="Scheuring C.F."/>
            <person name="Smith B.M."/>
            <person name="Sobral B.W."/>
            <person name="Terry A."/>
            <person name="Torto-Alalibo T.A."/>
            <person name="Win J."/>
            <person name="Xu Z."/>
            <person name="Zhang H."/>
            <person name="Grigoriev I.V."/>
            <person name="Rokhsar D.S."/>
            <person name="Boore J.L."/>
        </authorList>
    </citation>
    <scope>NUCLEOTIDE SEQUENCE [LARGE SCALE GENOMIC DNA]</scope>
    <source>
        <strain evidence="2 3">P6497</strain>
    </source>
</reference>
<feature type="compositionally biased region" description="Basic and acidic residues" evidence="1">
    <location>
        <begin position="69"/>
        <end position="95"/>
    </location>
</feature>
<dbReference type="RefSeq" id="XP_009525446.1">
    <property type="nucleotide sequence ID" value="XM_009527151.1"/>
</dbReference>
<feature type="region of interest" description="Disordered" evidence="1">
    <location>
        <begin position="69"/>
        <end position="121"/>
    </location>
</feature>
<dbReference type="AlphaFoldDB" id="G4ZBD3"/>
<sequence length="256" mass="28594">MELPSLSIVNDEELMDEALAILDSVDIERLGASAPEPALTLPEEEATQQDAADDLLKTAIQAVHAAYPEHGEPHDNFKSHSKSFESKSRVPEQPDKAATTCQDGNNQQEADGGSSLPMPVRGPLRIYTTVVEKQAPRPRSGGGRTRMREQLIQLRSVVQKMEHHLETLRSPRSPRFTEFLEDNEADEKGSKRAADDISGDAAVWRNIAMQQFHARRKAEKQNAELRESLEAQIQLSKQVEDLIQAHQTDPVSFLRM</sequence>
<dbReference type="OMA" id="RNIAMQQ"/>
<dbReference type="KEGG" id="psoj:PHYSODRAFT_299877"/>
<dbReference type="EMBL" id="JH159153">
    <property type="protein sequence ID" value="EGZ22729.1"/>
    <property type="molecule type" value="Genomic_DNA"/>
</dbReference>
<dbReference type="GeneID" id="20641797"/>
<protein>
    <submittedName>
        <fullName evidence="2">Uncharacterized protein</fullName>
    </submittedName>
</protein>